<dbReference type="EC" id="1.14.11.-" evidence="9"/>
<proteinExistence type="inferred from homology"/>
<dbReference type="GO" id="GO:0036139">
    <property type="term" value="F:peptidyl-histidine dioxygenase activity"/>
    <property type="evidence" value="ECO:0007669"/>
    <property type="project" value="UniProtKB-EC"/>
</dbReference>
<evidence type="ECO:0000256" key="10">
    <source>
        <dbReference type="SAM" id="MobiDB-lite"/>
    </source>
</evidence>
<comment type="catalytic activity">
    <reaction evidence="7">
        <text>L-histidyl-[ribosomal protein uL15] + 2-oxoglutarate + O2 = (3S)-3-hydroxy-L-histidyl-[ribosomal protein uL15] + succinate + CO2</text>
        <dbReference type="Rhea" id="RHEA:54024"/>
        <dbReference type="Rhea" id="RHEA-COMP:13760"/>
        <dbReference type="Rhea" id="RHEA-COMP:13761"/>
        <dbReference type="ChEBI" id="CHEBI:15379"/>
        <dbReference type="ChEBI" id="CHEBI:16526"/>
        <dbReference type="ChEBI" id="CHEBI:16810"/>
        <dbReference type="ChEBI" id="CHEBI:29979"/>
        <dbReference type="ChEBI" id="CHEBI:30031"/>
        <dbReference type="ChEBI" id="CHEBI:138021"/>
    </reaction>
</comment>
<dbReference type="Gene3D" id="2.60.120.650">
    <property type="entry name" value="Cupin"/>
    <property type="match status" value="2"/>
</dbReference>
<keyword evidence="14" id="KW-1185">Reference proteome</keyword>
<dbReference type="PANTHER" id="PTHR13096">
    <property type="entry name" value="MINA53 MYC INDUCED NUCLEAR ANTIGEN"/>
    <property type="match status" value="1"/>
</dbReference>
<comment type="caution">
    <text evidence="13">The sequence shown here is derived from an EMBL/GenBank/DDBJ whole genome shotgun (WGS) entry which is preliminary data.</text>
</comment>
<evidence type="ECO:0000256" key="5">
    <source>
        <dbReference type="ARBA" id="ARBA00034314"/>
    </source>
</evidence>
<comment type="similarity">
    <text evidence="5">Belongs to the ROX family. MINA53 subfamily.</text>
</comment>
<dbReference type="GO" id="GO:0005730">
    <property type="term" value="C:nucleolus"/>
    <property type="evidence" value="ECO:0007669"/>
    <property type="project" value="UniProtKB-SubCell"/>
</dbReference>
<dbReference type="AlphaFoldDB" id="A0A9N8E5V4"/>
<evidence type="ECO:0000256" key="6">
    <source>
        <dbReference type="ARBA" id="ARBA00046256"/>
    </source>
</evidence>
<feature type="signal peptide" evidence="11">
    <location>
        <begin position="1"/>
        <end position="18"/>
    </location>
</feature>
<dbReference type="PANTHER" id="PTHR13096:SF7">
    <property type="entry name" value="RIBOSOMAL OXYGENASE 2"/>
    <property type="match status" value="1"/>
</dbReference>
<evidence type="ECO:0000313" key="13">
    <source>
        <dbReference type="EMBL" id="CAB9512645.1"/>
    </source>
</evidence>
<dbReference type="EMBL" id="CAICTM010000546">
    <property type="protein sequence ID" value="CAB9512645.1"/>
    <property type="molecule type" value="Genomic_DNA"/>
</dbReference>
<feature type="compositionally biased region" description="Polar residues" evidence="10">
    <location>
        <begin position="517"/>
        <end position="527"/>
    </location>
</feature>
<dbReference type="Proteomes" id="UP001153069">
    <property type="component" value="Unassembled WGS sequence"/>
</dbReference>
<keyword evidence="9" id="KW-0805">Transcription regulation</keyword>
<keyword evidence="11" id="KW-0732">Signal</keyword>
<dbReference type="GO" id="GO:0005506">
    <property type="term" value="F:iron ion binding"/>
    <property type="evidence" value="ECO:0007669"/>
    <property type="project" value="UniProtKB-UniRule"/>
</dbReference>
<gene>
    <name evidence="13" type="ORF">SEMRO_547_G164250.1</name>
</gene>
<feature type="domain" description="JmjC" evidence="12">
    <location>
        <begin position="164"/>
        <end position="239"/>
    </location>
</feature>
<evidence type="ECO:0000259" key="12">
    <source>
        <dbReference type="Pfam" id="PF08007"/>
    </source>
</evidence>
<comment type="subcellular location">
    <subcellularLocation>
        <location evidence="1">Nucleus</location>
        <location evidence="1">Nucleolus</location>
    </subcellularLocation>
</comment>
<keyword evidence="9" id="KW-0539">Nucleus</keyword>
<evidence type="ECO:0000256" key="4">
    <source>
        <dbReference type="ARBA" id="ARBA00023004"/>
    </source>
</evidence>
<evidence type="ECO:0000313" key="14">
    <source>
        <dbReference type="Proteomes" id="UP001153069"/>
    </source>
</evidence>
<accession>A0A9N8E5V4</accession>
<feature type="region of interest" description="Disordered" evidence="10">
    <location>
        <begin position="515"/>
        <end position="535"/>
    </location>
</feature>
<protein>
    <recommendedName>
        <fullName evidence="9">Bifunctional lysine-specific demethylase and histidyl-hydroxylase</fullName>
        <ecNumber evidence="9">1.14.11.-</ecNumber>
    </recommendedName>
</protein>
<dbReference type="GO" id="GO:0051864">
    <property type="term" value="F:histone H3K36 demethylase activity"/>
    <property type="evidence" value="ECO:0007669"/>
    <property type="project" value="TreeGrafter"/>
</dbReference>
<evidence type="ECO:0000256" key="9">
    <source>
        <dbReference type="RuleBase" id="RU366061"/>
    </source>
</evidence>
<keyword evidence="9" id="KW-0804">Transcription</keyword>
<comment type="catalytic activity">
    <reaction evidence="8">
        <text>L-histidyl-[protein] + 2-oxoglutarate + O2 = (3S)-3-hydroxy-L-histidyl-[protein] + succinate + CO2</text>
        <dbReference type="Rhea" id="RHEA:54256"/>
        <dbReference type="Rhea" id="RHEA-COMP:9745"/>
        <dbReference type="Rhea" id="RHEA-COMP:13840"/>
        <dbReference type="ChEBI" id="CHEBI:15379"/>
        <dbReference type="ChEBI" id="CHEBI:16526"/>
        <dbReference type="ChEBI" id="CHEBI:16810"/>
        <dbReference type="ChEBI" id="CHEBI:29979"/>
        <dbReference type="ChEBI" id="CHEBI:30031"/>
        <dbReference type="ChEBI" id="CHEBI:138021"/>
        <dbReference type="EC" id="1.14.11.79"/>
    </reaction>
</comment>
<comment type="function">
    <text evidence="6">Oxygenase that can act as both a histone lysine demethylase and a ribosomal histidine hydroxylase. Is involved in the demethylation of trimethylated 'Lys-9' on histone H3 (H3K9me3), leading to an increase in ribosomal RNA expression. Also catalyzes the hydroxylation of 60S ribosomal protein L27a on 'His-39'. May play an important role in cell growth and survival. May be involved in ribosome biogenesis, most likely during the assembly process of pre-ribosomal particles.</text>
</comment>
<reference evidence="13" key="1">
    <citation type="submission" date="2020-06" db="EMBL/GenBank/DDBJ databases">
        <authorList>
            <consortium name="Plant Systems Biology data submission"/>
        </authorList>
    </citation>
    <scope>NUCLEOTIDE SEQUENCE</scope>
    <source>
        <strain evidence="13">D6</strain>
    </source>
</reference>
<organism evidence="13 14">
    <name type="scientific">Seminavis robusta</name>
    <dbReference type="NCBI Taxonomy" id="568900"/>
    <lineage>
        <taxon>Eukaryota</taxon>
        <taxon>Sar</taxon>
        <taxon>Stramenopiles</taxon>
        <taxon>Ochrophyta</taxon>
        <taxon>Bacillariophyta</taxon>
        <taxon>Bacillariophyceae</taxon>
        <taxon>Bacillariophycidae</taxon>
        <taxon>Naviculales</taxon>
        <taxon>Naviculaceae</taxon>
        <taxon>Seminavis</taxon>
    </lineage>
</organism>
<dbReference type="GO" id="GO:0032453">
    <property type="term" value="F:histone H3K4 demethylase activity"/>
    <property type="evidence" value="ECO:0007669"/>
    <property type="project" value="TreeGrafter"/>
</dbReference>
<feature type="chain" id="PRO_5040509207" description="Bifunctional lysine-specific demethylase and histidyl-hydroxylase" evidence="11">
    <location>
        <begin position="19"/>
        <end position="558"/>
    </location>
</feature>
<comment type="cofactor">
    <cofactor evidence="9">
        <name>Fe(2+)</name>
        <dbReference type="ChEBI" id="CHEBI:29033"/>
    </cofactor>
    <text evidence="9">Binds 1 Fe(2+) ion per subunit.</text>
</comment>
<evidence type="ECO:0000256" key="11">
    <source>
        <dbReference type="SAM" id="SignalP"/>
    </source>
</evidence>
<keyword evidence="3 9" id="KW-0479">Metal-binding</keyword>
<evidence type="ECO:0000256" key="8">
    <source>
        <dbReference type="ARBA" id="ARBA00049465"/>
    </source>
</evidence>
<keyword evidence="9" id="KW-0560">Oxidoreductase</keyword>
<evidence type="ECO:0000256" key="3">
    <source>
        <dbReference type="ARBA" id="ARBA00022723"/>
    </source>
</evidence>
<dbReference type="SUPFAM" id="SSF51197">
    <property type="entry name" value="Clavaminate synthase-like"/>
    <property type="match status" value="1"/>
</dbReference>
<evidence type="ECO:0000256" key="2">
    <source>
        <dbReference type="ARBA" id="ARBA00022517"/>
    </source>
</evidence>
<dbReference type="GO" id="GO:0042254">
    <property type="term" value="P:ribosome biogenesis"/>
    <property type="evidence" value="ECO:0007669"/>
    <property type="project" value="UniProtKB-KW"/>
</dbReference>
<dbReference type="OrthoDB" id="425950at2759"/>
<evidence type="ECO:0000256" key="1">
    <source>
        <dbReference type="ARBA" id="ARBA00004604"/>
    </source>
</evidence>
<keyword evidence="9" id="KW-0223">Dioxygenase</keyword>
<sequence length="558" mass="62680">MSLRALLSLLVVLAASSSQQTQEFEDSSSGSYPQEEILLPTTHSWLVPPDDSGLLASLLGSADRRDRFFVEDFGHRVVHFSSSDMKLQLPPSLQNIDMRLLYEHSPVTLRNRSSMDIVDNQKMSFDSFESIINQEGGSATFEISSLLSKYAHNPLLPLKRQLEHAFGLAMSINVYHSGPGGSALRRHTDRYDVLVVQLEGAKEWTLCIPRPDPYAITDGTTLTQADAASIADADCKRGDKKVCGVDMSSTASFTDLKNSAFMCCKDSNVTLKHGMDCSQISMHKGDAMYMPQGIVHSAQVPPSHQRSTHAAIGFKKVPFRYVDLLLTFLRLAGSVSSSPEIWNQLQQWLEKDIIESPTAGLYFRRLLPPWIWRYYQGCILPATKQATETSPTALPEWGCDQEKHQEAKRFLMNNLQSMLVLMRELALQQVHNPPKHPSPQLQQLMPENFLLAHVLDGIVPVQAEQQHLLTLLLEDAINVHLLEKIDIGTLEREEREIIERNEKLSLEANKLLESFFGPSTGSKSGDNSLEDVLESLKSEMNSLKARRRENRRHHARTS</sequence>
<keyword evidence="2" id="KW-0690">Ribosome biogenesis</keyword>
<dbReference type="InterPro" id="IPR039994">
    <property type="entry name" value="NO66-like"/>
</dbReference>
<evidence type="ECO:0000256" key="7">
    <source>
        <dbReference type="ARBA" id="ARBA00047687"/>
    </source>
</evidence>
<keyword evidence="4 9" id="KW-0408">Iron</keyword>
<dbReference type="InterPro" id="IPR003347">
    <property type="entry name" value="JmjC_dom"/>
</dbReference>
<dbReference type="Pfam" id="PF08007">
    <property type="entry name" value="JmjC_2"/>
    <property type="match status" value="1"/>
</dbReference>
<name>A0A9N8E5V4_9STRA</name>